<evidence type="ECO:0000313" key="1">
    <source>
        <dbReference type="EMBL" id="OQS02941.1"/>
    </source>
</evidence>
<comment type="caution">
    <text evidence="1">The sequence shown here is derived from an EMBL/GenBank/DDBJ whole genome shotgun (WGS) entry which is preliminary data.</text>
</comment>
<name>A0A1V9ZYB0_9STRA</name>
<dbReference type="Proteomes" id="UP000243217">
    <property type="component" value="Unassembled WGS sequence"/>
</dbReference>
<dbReference type="OrthoDB" id="60501at2759"/>
<proteinExistence type="predicted"/>
<dbReference type="AlphaFoldDB" id="A0A1V9ZYB0"/>
<reference evidence="1 2" key="1">
    <citation type="journal article" date="2014" name="Genome Biol. Evol.">
        <title>The secreted proteins of Achlya hypogyna and Thraustotheca clavata identify the ancestral oomycete secretome and reveal gene acquisitions by horizontal gene transfer.</title>
        <authorList>
            <person name="Misner I."/>
            <person name="Blouin N."/>
            <person name="Leonard G."/>
            <person name="Richards T.A."/>
            <person name="Lane C.E."/>
        </authorList>
    </citation>
    <scope>NUCLEOTIDE SEQUENCE [LARGE SCALE GENOMIC DNA]</scope>
    <source>
        <strain evidence="1 2">ATCC 34112</strain>
    </source>
</reference>
<evidence type="ECO:0000313" key="2">
    <source>
        <dbReference type="Proteomes" id="UP000243217"/>
    </source>
</evidence>
<dbReference type="EMBL" id="JNBS01001055">
    <property type="protein sequence ID" value="OQS02941.1"/>
    <property type="molecule type" value="Genomic_DNA"/>
</dbReference>
<protein>
    <submittedName>
        <fullName evidence="1">Uncharacterized protein</fullName>
    </submittedName>
</protein>
<accession>A0A1V9ZYB0</accession>
<organism evidence="1 2">
    <name type="scientific">Thraustotheca clavata</name>
    <dbReference type="NCBI Taxonomy" id="74557"/>
    <lineage>
        <taxon>Eukaryota</taxon>
        <taxon>Sar</taxon>
        <taxon>Stramenopiles</taxon>
        <taxon>Oomycota</taxon>
        <taxon>Saprolegniomycetes</taxon>
        <taxon>Saprolegniales</taxon>
        <taxon>Achlyaceae</taxon>
        <taxon>Thraustotheca</taxon>
    </lineage>
</organism>
<keyword evidence="2" id="KW-1185">Reference proteome</keyword>
<gene>
    <name evidence="1" type="ORF">THRCLA_21287</name>
</gene>
<sequence>MREVSISTKRAIVEKVQTRYKQQDAYLLRDLDTDYDYIVKALDPIFSEALEAVMLYKPEQVALFLSQFLAGTLDLEKVKRSNLQTQFYFDRKVREVMALAMDSTVQEHPTDIRAFLADFFDKRINIY</sequence>